<evidence type="ECO:0000313" key="3">
    <source>
        <dbReference type="EMBL" id="ADW71448.1"/>
    </source>
</evidence>
<protein>
    <submittedName>
        <fullName evidence="3">Helix-turn-helix domain protein</fullName>
    </submittedName>
</protein>
<keyword evidence="3" id="KW-0614">Plasmid</keyword>
<dbReference type="InterPro" id="IPR010982">
    <property type="entry name" value="Lambda_DNA-bd_dom_sf"/>
</dbReference>
<dbReference type="Pfam" id="PF01381">
    <property type="entry name" value="HTH_3"/>
    <property type="match status" value="1"/>
</dbReference>
<dbReference type="RefSeq" id="WP_013573167.1">
    <property type="nucleotide sequence ID" value="NC_015059.1"/>
</dbReference>
<accession>E8X7L4</accession>
<dbReference type="InterPro" id="IPR050807">
    <property type="entry name" value="TransReg_Diox_bact_type"/>
</dbReference>
<geneLocation type="plasmid" evidence="3 4">
    <name>pACIX904</name>
</geneLocation>
<dbReference type="PaxDb" id="1198114-AciX9_4504"/>
<dbReference type="GO" id="GO:0003700">
    <property type="term" value="F:DNA-binding transcription factor activity"/>
    <property type="evidence" value="ECO:0007669"/>
    <property type="project" value="TreeGrafter"/>
</dbReference>
<dbReference type="GO" id="GO:0005829">
    <property type="term" value="C:cytosol"/>
    <property type="evidence" value="ECO:0007669"/>
    <property type="project" value="TreeGrafter"/>
</dbReference>
<evidence type="ECO:0000256" key="1">
    <source>
        <dbReference type="ARBA" id="ARBA00023125"/>
    </source>
</evidence>
<keyword evidence="4" id="KW-1185">Reference proteome</keyword>
<dbReference type="eggNOG" id="COG3655">
    <property type="taxonomic scope" value="Bacteria"/>
</dbReference>
<proteinExistence type="predicted"/>
<evidence type="ECO:0000259" key="2">
    <source>
        <dbReference type="PROSITE" id="PS50943"/>
    </source>
</evidence>
<dbReference type="CDD" id="cd00093">
    <property type="entry name" value="HTH_XRE"/>
    <property type="match status" value="1"/>
</dbReference>
<dbReference type="Proteomes" id="UP000000343">
    <property type="component" value="Plasmid pACIX904"/>
</dbReference>
<keyword evidence="1" id="KW-0238">DNA-binding</keyword>
<organism evidence="4">
    <name type="scientific">Granulicella tundricola (strain ATCC BAA-1859 / DSM 23138 / MP5ACTX9)</name>
    <dbReference type="NCBI Taxonomy" id="1198114"/>
    <lineage>
        <taxon>Bacteria</taxon>
        <taxon>Pseudomonadati</taxon>
        <taxon>Acidobacteriota</taxon>
        <taxon>Terriglobia</taxon>
        <taxon>Terriglobales</taxon>
        <taxon>Acidobacteriaceae</taxon>
        <taxon>Granulicella</taxon>
    </lineage>
</organism>
<dbReference type="GO" id="GO:0003677">
    <property type="term" value="F:DNA binding"/>
    <property type="evidence" value="ECO:0007669"/>
    <property type="project" value="UniProtKB-KW"/>
</dbReference>
<dbReference type="AlphaFoldDB" id="E8X7L4"/>
<evidence type="ECO:0000313" key="4">
    <source>
        <dbReference type="Proteomes" id="UP000000343"/>
    </source>
</evidence>
<reference evidence="4" key="1">
    <citation type="submission" date="2011-01" db="EMBL/GenBank/DDBJ databases">
        <title>Complete sequence of plasmid4 of Acidobacterium sp. MP5ACTX9.</title>
        <authorList>
            <consortium name="US DOE Joint Genome Institute"/>
            <person name="Lucas S."/>
            <person name="Copeland A."/>
            <person name="Lapidus A."/>
            <person name="Cheng J.-F."/>
            <person name="Goodwin L."/>
            <person name="Pitluck S."/>
            <person name="Teshima H."/>
            <person name="Detter J.C."/>
            <person name="Han C."/>
            <person name="Tapia R."/>
            <person name="Land M."/>
            <person name="Hauser L."/>
            <person name="Kyrpides N."/>
            <person name="Ivanova N."/>
            <person name="Ovchinnikova G."/>
            <person name="Pagani I."/>
            <person name="Rawat S.R."/>
            <person name="Mannisto M."/>
            <person name="Haggblom M.M."/>
            <person name="Woyke T."/>
        </authorList>
    </citation>
    <scope>NUCLEOTIDE SEQUENCE [LARGE SCALE GENOMIC DNA]</scope>
    <source>
        <strain evidence="4">MP5ACTX9</strain>
        <plasmid evidence="4">Plasmid pACIX904</plasmid>
    </source>
</reference>
<dbReference type="PANTHER" id="PTHR46797:SF1">
    <property type="entry name" value="METHYLPHOSPHONATE SYNTHASE"/>
    <property type="match status" value="1"/>
</dbReference>
<dbReference type="PROSITE" id="PS50943">
    <property type="entry name" value="HTH_CROC1"/>
    <property type="match status" value="1"/>
</dbReference>
<dbReference type="KEGG" id="acm:AciX9_4504"/>
<dbReference type="EMBL" id="CP002484">
    <property type="protein sequence ID" value="ADW71448.1"/>
    <property type="molecule type" value="Genomic_DNA"/>
</dbReference>
<feature type="domain" description="HTH cro/C1-type" evidence="2">
    <location>
        <begin position="25"/>
        <end position="79"/>
    </location>
</feature>
<dbReference type="SMART" id="SM00530">
    <property type="entry name" value="HTH_XRE"/>
    <property type="match status" value="1"/>
</dbReference>
<gene>
    <name evidence="3" type="ordered locus">AciX9_4504</name>
</gene>
<dbReference type="Gene3D" id="1.10.260.40">
    <property type="entry name" value="lambda repressor-like DNA-binding domains"/>
    <property type="match status" value="1"/>
</dbReference>
<name>E8X7L4_GRATM</name>
<dbReference type="PANTHER" id="PTHR46797">
    <property type="entry name" value="HTH-TYPE TRANSCRIPTIONAL REGULATOR"/>
    <property type="match status" value="1"/>
</dbReference>
<dbReference type="InterPro" id="IPR001387">
    <property type="entry name" value="Cro/C1-type_HTH"/>
</dbReference>
<sequence>MYYSADICHFLGMAKDVCVTLGERIYALITERGWSQKKLAELAGIHADYVHDVEYGKKEICLRMLARISAALGCKMSDMLEGME</sequence>
<dbReference type="OrthoDB" id="9814553at2"/>
<dbReference type="SUPFAM" id="SSF47413">
    <property type="entry name" value="lambda repressor-like DNA-binding domains"/>
    <property type="match status" value="1"/>
</dbReference>
<dbReference type="HOGENOM" id="CLU_066192_29_4_0"/>